<dbReference type="SUPFAM" id="SSF51905">
    <property type="entry name" value="FAD/NAD(P)-binding domain"/>
    <property type="match status" value="1"/>
</dbReference>
<dbReference type="GO" id="GO:0003677">
    <property type="term" value="F:DNA binding"/>
    <property type="evidence" value="ECO:0007669"/>
    <property type="project" value="UniProtKB-KW"/>
</dbReference>
<gene>
    <name evidence="8" type="ORF">TCM_000070</name>
</gene>
<evidence type="ECO:0000256" key="5">
    <source>
        <dbReference type="ARBA" id="ARBA00023242"/>
    </source>
</evidence>
<proteinExistence type="inferred from homology"/>
<dbReference type="Gene3D" id="3.30.519.10">
    <property type="entry name" value="Guanine Nucleotide Dissociation Inhibitor, domain 2"/>
    <property type="match status" value="1"/>
</dbReference>
<keyword evidence="4" id="KW-0804">Transcription</keyword>
<dbReference type="InterPro" id="IPR036188">
    <property type="entry name" value="FAD/NAD-bd_sf"/>
</dbReference>
<evidence type="ECO:0000256" key="6">
    <source>
        <dbReference type="SAM" id="MobiDB-lite"/>
    </source>
</evidence>
<dbReference type="AlphaFoldDB" id="A0A061DF33"/>
<name>A0A061DF33_THECC</name>
<dbReference type="EMBL" id="CM001879">
    <property type="protein sequence ID" value="EOX90669.1"/>
    <property type="molecule type" value="Genomic_DNA"/>
</dbReference>
<dbReference type="FunCoup" id="A0A061DF33">
    <property type="interactions" value="1490"/>
</dbReference>
<evidence type="ECO:0000256" key="1">
    <source>
        <dbReference type="ARBA" id="ARBA00005593"/>
    </source>
</evidence>
<protein>
    <submittedName>
        <fullName evidence="8">Rab escort protein</fullName>
    </submittedName>
</protein>
<dbReference type="InParanoid" id="A0A061DF33"/>
<evidence type="ECO:0000313" key="8">
    <source>
        <dbReference type="EMBL" id="EOX90669.1"/>
    </source>
</evidence>
<feature type="domain" description="RWP-RK" evidence="7">
    <location>
        <begin position="792"/>
        <end position="877"/>
    </location>
</feature>
<dbReference type="GO" id="GO:0005829">
    <property type="term" value="C:cytosol"/>
    <property type="evidence" value="ECO:0000318"/>
    <property type="project" value="GO_Central"/>
</dbReference>
<dbReference type="PROSITE" id="PS51519">
    <property type="entry name" value="RWP_RK"/>
    <property type="match status" value="1"/>
</dbReference>
<dbReference type="Pfam" id="PF00996">
    <property type="entry name" value="GDI"/>
    <property type="match status" value="2"/>
</dbReference>
<dbReference type="Gene3D" id="1.10.405.10">
    <property type="entry name" value="Guanine Nucleotide Dissociation Inhibitor, domain 1"/>
    <property type="match status" value="1"/>
</dbReference>
<accession>A0A061DF33</accession>
<dbReference type="Gene3D" id="3.50.50.60">
    <property type="entry name" value="FAD/NAD(P)-binding domain"/>
    <property type="match status" value="1"/>
</dbReference>
<dbReference type="PANTHER" id="PTHR11787">
    <property type="entry name" value="RAB GDP-DISSOCIATION INHIBITOR"/>
    <property type="match status" value="1"/>
</dbReference>
<dbReference type="eggNOG" id="KOG4405">
    <property type="taxonomic scope" value="Eukaryota"/>
</dbReference>
<evidence type="ECO:0000256" key="3">
    <source>
        <dbReference type="ARBA" id="ARBA00023125"/>
    </source>
</evidence>
<dbReference type="FunFam" id="1.10.405.10:FF:000008">
    <property type="entry name" value="Rab proteins geranylgeranyltransferase component"/>
    <property type="match status" value="1"/>
</dbReference>
<sequence length="944" mass="105045">MNDLPPYPPIDPTTFDLIVIGTGLPESIVAAAASTASKSVLHLDPNPFYGSHFSSIPLTDLSSFLSFHSTSPSPSPSPSSNGHHDFTALDFAIRPLYSSLDISNFSPQLLDQHSRRFNIDVAGPRVLFCADKSIDLMLKSGASQYMEFKSIDASFVGDDKGNLWSVPDSRAAIFKDKSLGLMEKNQLMRFFKLVQGHLAGEEGLKISEEDLESPFVDFLNKMGLPPKIKSFILYAIAMADYDQEDVGVCQDLLKTKDGIDQLALYNASVGRFSNALGALIYPVYGQGELSQAFCRRAAVKGCLYVLRMPVTSLLVDKDSGCYKGVRLASGQDIFSKKLILDPSFTVPLPLGSPSPHPLQEKLPLFSLRDDRGKVARGICITKTSLKPDVSNFLVVYPPRSLFPEQVTSIRLLQMGSNLAVCPPDMFVIYISALCTDDDQGKKLLHAVMNTLVTLPVSTNSESNAAVQSESAESGGAAQNETAESSFTVQSDLGEGKPTLLWSALYIQKLTLGQVDFICSGPMPDGKLNYNDLLDATVKLFQEIYPDEEFFPETSTLEFSEDDVQFLTCHATLQTCGQGPKVVGEQSWFAAFLLTLMISSSSSSSSWSCLKTPSLTTLLVFENTNNKELIRSLHVYRLENGEENEVEREFVFRKDGPYVEMATSPFLRLQGFRPQELFEGRVTGLWLCVFAFHAHRLPRFFFIPSLLSISRNPKLKSIPTLANDLQVIFQRCCGTEDRGPSRKSSKETCTRDGDNYCQLKRSLLVLDQDLNCLPNSIATSELLKSQHTEQSATGVAVKKKKRADSKDIARIALEDLAKYFDLPIVEASRNLNVGLTVLKRKCREFGIPRWPHRKIKSLDGLIRDLQEEAEQRQQEDEAAAFAVAKRRMMLETEKESIEREPFIELKSETKRFRQDIFKRRHKAKALKNQCLSVLHNPVTELDGNT</sequence>
<reference evidence="8 9" key="1">
    <citation type="journal article" date="2013" name="Genome Biol.">
        <title>The genome sequence of the most widely cultivated cacao type and its use to identify candidate genes regulating pod color.</title>
        <authorList>
            <person name="Motamayor J.C."/>
            <person name="Mockaitis K."/>
            <person name="Schmutz J."/>
            <person name="Haiminen N."/>
            <person name="Iii D.L."/>
            <person name="Cornejo O."/>
            <person name="Findley S.D."/>
            <person name="Zheng P."/>
            <person name="Utro F."/>
            <person name="Royaert S."/>
            <person name="Saski C."/>
            <person name="Jenkins J."/>
            <person name="Podicheti R."/>
            <person name="Zhao M."/>
            <person name="Scheffler B.E."/>
            <person name="Stack J.C."/>
            <person name="Feltus F.A."/>
            <person name="Mustiga G.M."/>
            <person name="Amores F."/>
            <person name="Phillips W."/>
            <person name="Marelli J.P."/>
            <person name="May G.D."/>
            <person name="Shapiro H."/>
            <person name="Ma J."/>
            <person name="Bustamante C.D."/>
            <person name="Schnell R.J."/>
            <person name="Main D."/>
            <person name="Gilbert D."/>
            <person name="Parida L."/>
            <person name="Kuhn D.N."/>
        </authorList>
    </citation>
    <scope>NUCLEOTIDE SEQUENCE [LARGE SCALE GENOMIC DNA]</scope>
    <source>
        <strain evidence="9">cv. Matina 1-6</strain>
    </source>
</reference>
<keyword evidence="5" id="KW-0539">Nucleus</keyword>
<dbReference type="GO" id="GO:0005092">
    <property type="term" value="F:GDP-dissociation inhibitor activity"/>
    <property type="evidence" value="ECO:0007669"/>
    <property type="project" value="InterPro"/>
</dbReference>
<dbReference type="PANTHER" id="PTHR11787:SF4">
    <property type="entry name" value="CHM, RAB ESCORT PROTEIN 1"/>
    <property type="match status" value="1"/>
</dbReference>
<dbReference type="GO" id="GO:0016192">
    <property type="term" value="P:vesicle-mediated transport"/>
    <property type="evidence" value="ECO:0000318"/>
    <property type="project" value="GO_Central"/>
</dbReference>
<dbReference type="HOGENOM" id="CLU_311337_0_0_1"/>
<evidence type="ECO:0000259" key="7">
    <source>
        <dbReference type="PROSITE" id="PS51519"/>
    </source>
</evidence>
<dbReference type="InterPro" id="IPR003035">
    <property type="entry name" value="RWP-RK_dom"/>
</dbReference>
<dbReference type="GO" id="GO:0005968">
    <property type="term" value="C:Rab-protein geranylgeranyltransferase complex"/>
    <property type="evidence" value="ECO:0000318"/>
    <property type="project" value="GO_Central"/>
</dbReference>
<evidence type="ECO:0000256" key="2">
    <source>
        <dbReference type="ARBA" id="ARBA00023015"/>
    </source>
</evidence>
<keyword evidence="9" id="KW-1185">Reference proteome</keyword>
<dbReference type="GO" id="GO:0007264">
    <property type="term" value="P:small GTPase-mediated signal transduction"/>
    <property type="evidence" value="ECO:0007669"/>
    <property type="project" value="InterPro"/>
</dbReference>
<comment type="similarity">
    <text evidence="1">Belongs to the Rab GDI family.</text>
</comment>
<keyword evidence="3" id="KW-0238">DNA-binding</keyword>
<dbReference type="PRINTS" id="PR00891">
    <property type="entry name" value="RABGDIREP"/>
</dbReference>
<dbReference type="Pfam" id="PF02042">
    <property type="entry name" value="RWP-RK"/>
    <property type="match status" value="1"/>
</dbReference>
<dbReference type="SUPFAM" id="SSF54373">
    <property type="entry name" value="FAD-linked reductases, C-terminal domain"/>
    <property type="match status" value="1"/>
</dbReference>
<dbReference type="Gramene" id="EOX90669">
    <property type="protein sequence ID" value="EOX90669"/>
    <property type="gene ID" value="TCM_000070"/>
</dbReference>
<dbReference type="InterPro" id="IPR018203">
    <property type="entry name" value="GDP_dissociation_inhibitor"/>
</dbReference>
<dbReference type="Proteomes" id="UP000026915">
    <property type="component" value="Chromosome 1"/>
</dbReference>
<evidence type="ECO:0000313" key="9">
    <source>
        <dbReference type="Proteomes" id="UP000026915"/>
    </source>
</evidence>
<evidence type="ECO:0000256" key="4">
    <source>
        <dbReference type="ARBA" id="ARBA00023163"/>
    </source>
</evidence>
<organism evidence="8 9">
    <name type="scientific">Theobroma cacao</name>
    <name type="common">Cacao</name>
    <name type="synonym">Cocoa</name>
    <dbReference type="NCBI Taxonomy" id="3641"/>
    <lineage>
        <taxon>Eukaryota</taxon>
        <taxon>Viridiplantae</taxon>
        <taxon>Streptophyta</taxon>
        <taxon>Embryophyta</taxon>
        <taxon>Tracheophyta</taxon>
        <taxon>Spermatophyta</taxon>
        <taxon>Magnoliopsida</taxon>
        <taxon>eudicotyledons</taxon>
        <taxon>Gunneridae</taxon>
        <taxon>Pentapetalae</taxon>
        <taxon>rosids</taxon>
        <taxon>malvids</taxon>
        <taxon>Malvales</taxon>
        <taxon>Malvaceae</taxon>
        <taxon>Byttnerioideae</taxon>
        <taxon>Theobroma</taxon>
    </lineage>
</organism>
<dbReference type="STRING" id="3641.A0A061DF33"/>
<feature type="region of interest" description="Disordered" evidence="6">
    <location>
        <begin position="463"/>
        <end position="486"/>
    </location>
</feature>
<keyword evidence="2" id="KW-0805">Transcription regulation</keyword>
<dbReference type="GO" id="GO:0005634">
    <property type="term" value="C:nucleus"/>
    <property type="evidence" value="ECO:0000318"/>
    <property type="project" value="GO_Central"/>
</dbReference>